<comment type="caution">
    <text evidence="1">The sequence shown here is derived from an EMBL/GenBank/DDBJ whole genome shotgun (WGS) entry which is preliminary data.</text>
</comment>
<reference evidence="1 2" key="1">
    <citation type="journal article" date="2023" name="Nucleic Acids Res.">
        <title>The hologenome of Daphnia magna reveals possible DNA methylation and microbiome-mediated evolution of the host genome.</title>
        <authorList>
            <person name="Chaturvedi A."/>
            <person name="Li X."/>
            <person name="Dhandapani V."/>
            <person name="Marshall H."/>
            <person name="Kissane S."/>
            <person name="Cuenca-Cambronero M."/>
            <person name="Asole G."/>
            <person name="Calvet F."/>
            <person name="Ruiz-Romero M."/>
            <person name="Marangio P."/>
            <person name="Guigo R."/>
            <person name="Rago D."/>
            <person name="Mirbahai L."/>
            <person name="Eastwood N."/>
            <person name="Colbourne J.K."/>
            <person name="Zhou J."/>
            <person name="Mallon E."/>
            <person name="Orsini L."/>
        </authorList>
    </citation>
    <scope>NUCLEOTIDE SEQUENCE [LARGE SCALE GENOMIC DNA]</scope>
    <source>
        <strain evidence="1">LRV0_1</strain>
    </source>
</reference>
<keyword evidence="2" id="KW-1185">Reference proteome</keyword>
<evidence type="ECO:0000313" key="2">
    <source>
        <dbReference type="Proteomes" id="UP001234178"/>
    </source>
</evidence>
<gene>
    <name evidence="1" type="ORF">OUZ56_033653</name>
</gene>
<accession>A0ABQ9ZYC7</accession>
<evidence type="ECO:0000313" key="1">
    <source>
        <dbReference type="EMBL" id="KAK4017816.1"/>
    </source>
</evidence>
<protein>
    <submittedName>
        <fullName evidence="1">Uncharacterized protein</fullName>
    </submittedName>
</protein>
<dbReference type="Proteomes" id="UP001234178">
    <property type="component" value="Unassembled WGS sequence"/>
</dbReference>
<proteinExistence type="predicted"/>
<name>A0ABQ9ZYC7_9CRUS</name>
<sequence length="82" mass="9667">MVCKFLNLGSRDEFMQRGMISLLHDMRDQSNLGTAVLDRLKNIETVLQQKDLEDDHSELFPEMLHLTPMEDFKKFDDELKKP</sequence>
<dbReference type="EMBL" id="JAOYFB010000023">
    <property type="protein sequence ID" value="KAK4017816.1"/>
    <property type="molecule type" value="Genomic_DNA"/>
</dbReference>
<organism evidence="1 2">
    <name type="scientific">Daphnia magna</name>
    <dbReference type="NCBI Taxonomy" id="35525"/>
    <lineage>
        <taxon>Eukaryota</taxon>
        <taxon>Metazoa</taxon>
        <taxon>Ecdysozoa</taxon>
        <taxon>Arthropoda</taxon>
        <taxon>Crustacea</taxon>
        <taxon>Branchiopoda</taxon>
        <taxon>Diplostraca</taxon>
        <taxon>Cladocera</taxon>
        <taxon>Anomopoda</taxon>
        <taxon>Daphniidae</taxon>
        <taxon>Daphnia</taxon>
    </lineage>
</organism>